<dbReference type="OrthoDB" id="5638848at2"/>
<organism evidence="2 3">
    <name type="scientific">Hymenobacter nivis</name>
    <dbReference type="NCBI Taxonomy" id="1850093"/>
    <lineage>
        <taxon>Bacteria</taxon>
        <taxon>Pseudomonadati</taxon>
        <taxon>Bacteroidota</taxon>
        <taxon>Cytophagia</taxon>
        <taxon>Cytophagales</taxon>
        <taxon>Hymenobacteraceae</taxon>
        <taxon>Hymenobacter</taxon>
    </lineage>
</organism>
<evidence type="ECO:0000313" key="3">
    <source>
        <dbReference type="Proteomes" id="UP000245999"/>
    </source>
</evidence>
<dbReference type="Gene3D" id="3.40.50.300">
    <property type="entry name" value="P-loop containing nucleotide triphosphate hydrolases"/>
    <property type="match status" value="1"/>
</dbReference>
<dbReference type="SUPFAM" id="SSF52540">
    <property type="entry name" value="P-loop containing nucleoside triphosphate hydrolases"/>
    <property type="match status" value="1"/>
</dbReference>
<sequence length="177" mass="18664">MPLYVISGGPGAGKTTLLGALRAAGFAGADEVSRQLIQEQVALGSGRVPWLDLAGFAELAMARMVADHAAASRRGGVTFFDRGLPDVVAYLEVAGLLVPAACYAAVAAHPYQPVVFLAPPWADIYVNDAERWQTFAEATVLHGALRRTYQRLGFAVLELPKTTVAARVAFVRAAAGL</sequence>
<dbReference type="InterPro" id="IPR027417">
    <property type="entry name" value="P-loop_NTPase"/>
</dbReference>
<name>A0A2Z3GDA1_9BACT</name>
<dbReference type="RefSeq" id="WP_109652372.1">
    <property type="nucleotide sequence ID" value="NZ_CP029145.1"/>
</dbReference>
<protein>
    <recommendedName>
        <fullName evidence="1">NadR/Ttd14 AAA domain-containing protein</fullName>
    </recommendedName>
</protein>
<proteinExistence type="predicted"/>
<dbReference type="AlphaFoldDB" id="A0A2Z3GDA1"/>
<dbReference type="Proteomes" id="UP000245999">
    <property type="component" value="Chromosome"/>
</dbReference>
<evidence type="ECO:0000313" key="2">
    <source>
        <dbReference type="EMBL" id="AWM31559.1"/>
    </source>
</evidence>
<evidence type="ECO:0000259" key="1">
    <source>
        <dbReference type="Pfam" id="PF13521"/>
    </source>
</evidence>
<accession>A0A2Z3GDA1</accession>
<dbReference type="Pfam" id="PF13521">
    <property type="entry name" value="AAA_28"/>
    <property type="match status" value="1"/>
</dbReference>
<reference evidence="3" key="1">
    <citation type="submission" date="2018-04" db="EMBL/GenBank/DDBJ databases">
        <title>Complete genome of Antarctic heterotrophic bacterium Hymenobacter nivis.</title>
        <authorList>
            <person name="Terashima M."/>
        </authorList>
    </citation>
    <scope>NUCLEOTIDE SEQUENCE [LARGE SCALE GENOMIC DNA]</scope>
    <source>
        <strain evidence="3">NBRC 111535</strain>
    </source>
</reference>
<feature type="domain" description="NadR/Ttd14 AAA" evidence="1">
    <location>
        <begin position="4"/>
        <end position="167"/>
    </location>
</feature>
<dbReference type="InterPro" id="IPR038727">
    <property type="entry name" value="NadR/Ttd14_AAA_dom"/>
</dbReference>
<gene>
    <name evidence="2" type="ORF">DDQ68_01395</name>
</gene>
<dbReference type="EMBL" id="CP029145">
    <property type="protein sequence ID" value="AWM31559.1"/>
    <property type="molecule type" value="Genomic_DNA"/>
</dbReference>
<dbReference type="KEGG" id="hnv:DDQ68_01395"/>
<keyword evidence="3" id="KW-1185">Reference proteome</keyword>